<evidence type="ECO:0000313" key="2">
    <source>
        <dbReference type="Proteomes" id="UP000218505"/>
    </source>
</evidence>
<keyword evidence="2" id="KW-1185">Reference proteome</keyword>
<name>A0A290Z8M4_9PSEU</name>
<dbReference type="Proteomes" id="UP000218505">
    <property type="component" value="Chromosome"/>
</dbReference>
<evidence type="ECO:0000313" key="1">
    <source>
        <dbReference type="EMBL" id="ATE55319.1"/>
    </source>
</evidence>
<dbReference type="AlphaFoldDB" id="A0A290Z8M4"/>
<accession>A0A290Z8M4</accession>
<sequence length="66" mass="7125">MSATVTAIPTASAPNPITLICDNCGRTFTPEHRVPTWRDLWPLARAVGWTGRGHAVGPHSCPRCSE</sequence>
<organism evidence="1 2">
    <name type="scientific">Actinosynnema pretiosum</name>
    <dbReference type="NCBI Taxonomy" id="42197"/>
    <lineage>
        <taxon>Bacteria</taxon>
        <taxon>Bacillati</taxon>
        <taxon>Actinomycetota</taxon>
        <taxon>Actinomycetes</taxon>
        <taxon>Pseudonocardiales</taxon>
        <taxon>Pseudonocardiaceae</taxon>
        <taxon>Actinosynnema</taxon>
    </lineage>
</organism>
<dbReference type="KEGG" id="apre:CNX65_20215"/>
<reference evidence="1" key="1">
    <citation type="submission" date="2017-09" db="EMBL/GenBank/DDBJ databases">
        <title>Complete Genome Sequence of ansamitocin-producing Bacterium Actinosynnema pretiosum X47.</title>
        <authorList>
            <person name="Cao G."/>
            <person name="Zong G."/>
            <person name="Zhong C."/>
            <person name="Fu J."/>
        </authorList>
    </citation>
    <scope>NUCLEOTIDE SEQUENCE [LARGE SCALE GENOMIC DNA]</scope>
    <source>
        <strain evidence="1">X47</strain>
    </source>
</reference>
<protein>
    <submittedName>
        <fullName evidence="1">Uncharacterized protein</fullName>
    </submittedName>
</protein>
<dbReference type="EMBL" id="CP023445">
    <property type="protein sequence ID" value="ATE55319.1"/>
    <property type="molecule type" value="Genomic_DNA"/>
</dbReference>
<gene>
    <name evidence="1" type="ORF">CNX65_20215</name>
</gene>
<proteinExistence type="predicted"/>